<feature type="transmembrane region" description="Helical" evidence="2">
    <location>
        <begin position="166"/>
        <end position="189"/>
    </location>
</feature>
<organism evidence="4 5">
    <name type="scientific">Panaeolus cyanescens</name>
    <dbReference type="NCBI Taxonomy" id="181874"/>
    <lineage>
        <taxon>Eukaryota</taxon>
        <taxon>Fungi</taxon>
        <taxon>Dikarya</taxon>
        <taxon>Basidiomycota</taxon>
        <taxon>Agaricomycotina</taxon>
        <taxon>Agaricomycetes</taxon>
        <taxon>Agaricomycetidae</taxon>
        <taxon>Agaricales</taxon>
        <taxon>Agaricineae</taxon>
        <taxon>Galeropsidaceae</taxon>
        <taxon>Panaeolus</taxon>
    </lineage>
</organism>
<accession>A0A409Y8U7</accession>
<proteinExistence type="predicted"/>
<dbReference type="PANTHER" id="PTHR35043">
    <property type="entry name" value="TRANSCRIPTION FACTOR DOMAIN-CONTAINING PROTEIN"/>
    <property type="match status" value="1"/>
</dbReference>
<feature type="region of interest" description="Disordered" evidence="1">
    <location>
        <begin position="380"/>
        <end position="409"/>
    </location>
</feature>
<sequence>MVKFSLSIHLSLAAATALSARGQITIPVGGLCAGFAGPLPWPCVSGSVCCPVGPDRAHCTLGSSCPTQFVPVGGLCEGFAGPSPAGLGRNVATSAPTIQLLLVLYLSHVSSTPLPNVSAEPVGPMTVAESSVNKRTLWSIIYTCLTTTLACTWISMHPNITQNKKWFTPLLMRLALSLYALFVPEAIVFWAATQWKAARDYEKKYKQDYPHWTISHAFFLLMGGFTLPNDVDGEPEPVPAHKFDKLLLDNQIKFPSITQNDILDKSKGDPLAKGFVVLQTFWFVAQCLARLLQPSLVITQLEVVTLALVPINAVVFIFWLKKPLSVKFAVPLEPTSPVSTVPEKQVMQSNVQPGTGSDITLDSAVQCDLIAPSVKIGSQEGETNLRSRKSTLSVVPPSPTGEERPTDMQLHDEETLHPPTLRSQQDIVNSPTSTRSRTPVIEANSQPPPRVLSLAKKIFFALILLFAVPALIGAVVAVALPSVLFAALLALVLAFVVVIPLTLLLPFLASMQIGAIGRHPEREAERKLPLLYAPPISPRSTQLMLAFTTVCATIFGGLHLIAWSFRFPTPVEELLWRISALALTVLPVIYFIYHVSQHLLSPYRTWLHSRYEQECDNVSCKRFWFSLLIWLDKAGLVVVWSTLFLLGIPLYSLARLYVLVEAFIALRDPTPGTLLAVDWIKFVPHF</sequence>
<keyword evidence="2" id="KW-0472">Membrane</keyword>
<feature type="chain" id="PRO_5019023483" evidence="3">
    <location>
        <begin position="23"/>
        <end position="686"/>
    </location>
</feature>
<evidence type="ECO:0000313" key="4">
    <source>
        <dbReference type="EMBL" id="PPQ99399.1"/>
    </source>
</evidence>
<keyword evidence="5" id="KW-1185">Reference proteome</keyword>
<feature type="transmembrane region" description="Helical" evidence="2">
    <location>
        <begin position="458"/>
        <end position="480"/>
    </location>
</feature>
<evidence type="ECO:0000256" key="3">
    <source>
        <dbReference type="SAM" id="SignalP"/>
    </source>
</evidence>
<protein>
    <submittedName>
        <fullName evidence="4">Uncharacterized protein</fullName>
    </submittedName>
</protein>
<evidence type="ECO:0000256" key="2">
    <source>
        <dbReference type="SAM" id="Phobius"/>
    </source>
</evidence>
<dbReference type="OrthoDB" id="9451547at2759"/>
<comment type="caution">
    <text evidence="4">The sequence shown here is derived from an EMBL/GenBank/DDBJ whole genome shotgun (WGS) entry which is preliminary data.</text>
</comment>
<reference evidence="4 5" key="1">
    <citation type="journal article" date="2018" name="Evol. Lett.">
        <title>Horizontal gene cluster transfer increased hallucinogenic mushroom diversity.</title>
        <authorList>
            <person name="Reynolds H.T."/>
            <person name="Vijayakumar V."/>
            <person name="Gluck-Thaler E."/>
            <person name="Korotkin H.B."/>
            <person name="Matheny P.B."/>
            <person name="Slot J.C."/>
        </authorList>
    </citation>
    <scope>NUCLEOTIDE SEQUENCE [LARGE SCALE GENOMIC DNA]</scope>
    <source>
        <strain evidence="4 5">2629</strain>
    </source>
</reference>
<gene>
    <name evidence="4" type="ORF">CVT24_005382</name>
</gene>
<keyword evidence="2" id="KW-1133">Transmembrane helix</keyword>
<dbReference type="Proteomes" id="UP000284842">
    <property type="component" value="Unassembled WGS sequence"/>
</dbReference>
<keyword evidence="3" id="KW-0732">Signal</keyword>
<feature type="transmembrane region" description="Helical" evidence="2">
    <location>
        <begin position="627"/>
        <end position="651"/>
    </location>
</feature>
<evidence type="ECO:0000313" key="5">
    <source>
        <dbReference type="Proteomes" id="UP000284842"/>
    </source>
</evidence>
<feature type="compositionally biased region" description="Polar residues" evidence="1">
    <location>
        <begin position="423"/>
        <end position="437"/>
    </location>
</feature>
<dbReference type="STRING" id="181874.A0A409Y8U7"/>
<dbReference type="PANTHER" id="PTHR35043:SF7">
    <property type="entry name" value="TRANSCRIPTION FACTOR DOMAIN-CONTAINING PROTEIN"/>
    <property type="match status" value="1"/>
</dbReference>
<feature type="transmembrane region" description="Helical" evidence="2">
    <location>
        <begin position="136"/>
        <end position="154"/>
    </location>
</feature>
<feature type="transmembrane region" description="Helical" evidence="2">
    <location>
        <begin position="574"/>
        <end position="593"/>
    </location>
</feature>
<keyword evidence="2" id="KW-0812">Transmembrane</keyword>
<evidence type="ECO:0000256" key="1">
    <source>
        <dbReference type="SAM" id="MobiDB-lite"/>
    </source>
</evidence>
<dbReference type="InParanoid" id="A0A409Y8U7"/>
<feature type="transmembrane region" description="Helical" evidence="2">
    <location>
        <begin position="298"/>
        <end position="320"/>
    </location>
</feature>
<feature type="signal peptide" evidence="3">
    <location>
        <begin position="1"/>
        <end position="22"/>
    </location>
</feature>
<feature type="transmembrane region" description="Helical" evidence="2">
    <location>
        <begin position="486"/>
        <end position="509"/>
    </location>
</feature>
<dbReference type="AlphaFoldDB" id="A0A409Y8U7"/>
<feature type="transmembrane region" description="Helical" evidence="2">
    <location>
        <begin position="543"/>
        <end position="562"/>
    </location>
</feature>
<feature type="region of interest" description="Disordered" evidence="1">
    <location>
        <begin position="423"/>
        <end position="444"/>
    </location>
</feature>
<dbReference type="EMBL" id="NHTK01001359">
    <property type="protein sequence ID" value="PPQ99399.1"/>
    <property type="molecule type" value="Genomic_DNA"/>
</dbReference>
<name>A0A409Y8U7_9AGAR</name>